<dbReference type="PANTHER" id="PTHR43205">
    <property type="entry name" value="PROSTAGLANDIN REDUCTASE"/>
    <property type="match status" value="1"/>
</dbReference>
<dbReference type="Proteomes" id="UP001139408">
    <property type="component" value="Unassembled WGS sequence"/>
</dbReference>
<dbReference type="SUPFAM" id="SSF50129">
    <property type="entry name" value="GroES-like"/>
    <property type="match status" value="1"/>
</dbReference>
<evidence type="ECO:0000256" key="1">
    <source>
        <dbReference type="ARBA" id="ARBA00023002"/>
    </source>
</evidence>
<dbReference type="Pfam" id="PF00107">
    <property type="entry name" value="ADH_zinc_N"/>
    <property type="match status" value="1"/>
</dbReference>
<dbReference type="GO" id="GO:0016628">
    <property type="term" value="F:oxidoreductase activity, acting on the CH-CH group of donors, NAD or NADP as acceptor"/>
    <property type="evidence" value="ECO:0007669"/>
    <property type="project" value="InterPro"/>
</dbReference>
<accession>A0A9X2CEA3</accession>
<feature type="domain" description="Enoyl reductase (ER)" evidence="2">
    <location>
        <begin position="23"/>
        <end position="339"/>
    </location>
</feature>
<dbReference type="InterPro" id="IPR013149">
    <property type="entry name" value="ADH-like_C"/>
</dbReference>
<dbReference type="SMART" id="SM00829">
    <property type="entry name" value="PKS_ER"/>
    <property type="match status" value="1"/>
</dbReference>
<dbReference type="SUPFAM" id="SSF51735">
    <property type="entry name" value="NAD(P)-binding Rossmann-fold domains"/>
    <property type="match status" value="1"/>
</dbReference>
<evidence type="ECO:0000259" key="2">
    <source>
        <dbReference type="SMART" id="SM00829"/>
    </source>
</evidence>
<organism evidence="3 4">
    <name type="scientific">Shewanella algicola</name>
    <dbReference type="NCBI Taxonomy" id="640633"/>
    <lineage>
        <taxon>Bacteria</taxon>
        <taxon>Pseudomonadati</taxon>
        <taxon>Pseudomonadota</taxon>
        <taxon>Gammaproteobacteria</taxon>
        <taxon>Alteromonadales</taxon>
        <taxon>Shewanellaceae</taxon>
        <taxon>Shewanella</taxon>
    </lineage>
</organism>
<comment type="caution">
    <text evidence="3">The sequence shown here is derived from an EMBL/GenBank/DDBJ whole genome shotgun (WGS) entry which is preliminary data.</text>
</comment>
<dbReference type="EMBL" id="JAKILJ010000067">
    <property type="protein sequence ID" value="MCL1107543.1"/>
    <property type="molecule type" value="Genomic_DNA"/>
</dbReference>
<evidence type="ECO:0000313" key="4">
    <source>
        <dbReference type="Proteomes" id="UP001139408"/>
    </source>
</evidence>
<dbReference type="PANTHER" id="PTHR43205:SF7">
    <property type="entry name" value="PROSTAGLANDIN REDUCTASE 1"/>
    <property type="match status" value="1"/>
</dbReference>
<reference evidence="3" key="1">
    <citation type="submission" date="2022-01" db="EMBL/GenBank/DDBJ databases">
        <title>Whole genome-based taxonomy of the Shewanellaceae.</title>
        <authorList>
            <person name="Martin-Rodriguez A.J."/>
        </authorList>
    </citation>
    <scope>NUCLEOTIDE SEQUENCE</scope>
    <source>
        <strain evidence="3">DSM 23803</strain>
    </source>
</reference>
<gene>
    <name evidence="3" type="ORF">L2749_20235</name>
</gene>
<dbReference type="InterPro" id="IPR011032">
    <property type="entry name" value="GroES-like_sf"/>
</dbReference>
<sequence length="345" mass="36933">MTQSEIVNRKFVLAERPEGEPTKSTLRLEAAMVPSIGDNQMLLRTEYLSLDPYMRGRMSDEPSYAAPVEIGEVMVGGTVAQVVTSNVDGFEVGDWILSFNGWQDYALSDGAGLTNLGASPAHPSWALGVLGMPGFTAWAGLTQIGVPKPGETIVVAAATGPVGATVGQIGKLLGCRVVGIAGGPEKCVYAVDELGFDDCIDHKAGDFSDRLAKASPNGIDVYFENVGGKVLDAVIPLLNSNARIPVCGLVSQYNATELPDGPDRMNWLMGQILHKKIKVQGFIIFDDFGHLYPNFAKEMGAWVESSKVKYREEIIDGLGNAPEAFIGLLNGENFGKRVIRVGNTK</sequence>
<dbReference type="Gene3D" id="3.40.50.720">
    <property type="entry name" value="NAD(P)-binding Rossmann-like Domain"/>
    <property type="match status" value="1"/>
</dbReference>
<keyword evidence="4" id="KW-1185">Reference proteome</keyword>
<dbReference type="FunFam" id="3.40.50.720:FF:000121">
    <property type="entry name" value="Prostaglandin reductase 2"/>
    <property type="match status" value="1"/>
</dbReference>
<dbReference type="InterPro" id="IPR045010">
    <property type="entry name" value="MDR_fam"/>
</dbReference>
<dbReference type="InterPro" id="IPR041694">
    <property type="entry name" value="ADH_N_2"/>
</dbReference>
<dbReference type="RefSeq" id="WP_188926979.1">
    <property type="nucleotide sequence ID" value="NZ_BMQI01000068.1"/>
</dbReference>
<keyword evidence="1" id="KW-0560">Oxidoreductase</keyword>
<dbReference type="InterPro" id="IPR020843">
    <property type="entry name" value="ER"/>
</dbReference>
<dbReference type="Gene3D" id="3.90.180.10">
    <property type="entry name" value="Medium-chain alcohol dehydrogenases, catalytic domain"/>
    <property type="match status" value="1"/>
</dbReference>
<dbReference type="Pfam" id="PF16884">
    <property type="entry name" value="ADH_N_2"/>
    <property type="match status" value="1"/>
</dbReference>
<proteinExistence type="predicted"/>
<dbReference type="AlphaFoldDB" id="A0A9X2CEA3"/>
<dbReference type="CDD" id="cd05288">
    <property type="entry name" value="PGDH"/>
    <property type="match status" value="1"/>
</dbReference>
<evidence type="ECO:0000313" key="3">
    <source>
        <dbReference type="EMBL" id="MCL1107543.1"/>
    </source>
</evidence>
<dbReference type="InterPro" id="IPR036291">
    <property type="entry name" value="NAD(P)-bd_dom_sf"/>
</dbReference>
<protein>
    <submittedName>
        <fullName evidence="3">NADP-dependent oxidoreductase</fullName>
    </submittedName>
</protein>
<name>A0A9X2CEA3_9GAMM</name>